<accession>A0A5B8A0Q6</accession>
<reference evidence="1 2" key="1">
    <citation type="submission" date="2019-06" db="EMBL/GenBank/DDBJ databases">
        <authorList>
            <person name="Srinivasan S."/>
        </authorList>
    </citation>
    <scope>NUCLEOTIDE SEQUENCE [LARGE SCALE GENOMIC DNA]</scope>
    <source>
        <strain evidence="1 2">17J68-5</strain>
    </source>
</reference>
<dbReference type="KEGG" id="hyj:FHG12_12310"/>
<dbReference type="Proteomes" id="UP000305398">
    <property type="component" value="Chromosome"/>
</dbReference>
<gene>
    <name evidence="1" type="ORF">FHG12_12310</name>
</gene>
<evidence type="ECO:0000313" key="2">
    <source>
        <dbReference type="Proteomes" id="UP000305398"/>
    </source>
</evidence>
<keyword evidence="2" id="KW-1185">Reference proteome</keyword>
<dbReference type="RefSeq" id="WP_139516012.1">
    <property type="nucleotide sequence ID" value="NZ_CP040896.1"/>
</dbReference>
<evidence type="ECO:0000313" key="1">
    <source>
        <dbReference type="EMBL" id="QDA60838.1"/>
    </source>
</evidence>
<organism evidence="1 2">
    <name type="scientific">Hymenobacter jejuensis</name>
    <dbReference type="NCBI Taxonomy" id="2502781"/>
    <lineage>
        <taxon>Bacteria</taxon>
        <taxon>Pseudomonadati</taxon>
        <taxon>Bacteroidota</taxon>
        <taxon>Cytophagia</taxon>
        <taxon>Cytophagales</taxon>
        <taxon>Hymenobacteraceae</taxon>
        <taxon>Hymenobacter</taxon>
    </lineage>
</organism>
<sequence>MLSLVALAPVHAQKSTSTPRYLMLVRDLDLDAGGLATKPTLTVIEDGTFTTVELPTLRGSTYSKKVVNASMSGRIDSTTNLLRRNRYVSNLLYQAEVKKLNELGTQGWVLVNTLQEGTTVRYLLQKNEEALGRAGTSSR</sequence>
<name>A0A5B8A0Q6_9BACT</name>
<dbReference type="EMBL" id="CP040896">
    <property type="protein sequence ID" value="QDA60838.1"/>
    <property type="molecule type" value="Genomic_DNA"/>
</dbReference>
<dbReference type="AlphaFoldDB" id="A0A5B8A0Q6"/>
<protein>
    <submittedName>
        <fullName evidence="1">Uncharacterized protein</fullName>
    </submittedName>
</protein>
<proteinExistence type="predicted"/>
<dbReference type="OrthoDB" id="884347at2"/>